<dbReference type="SMART" id="SM01361">
    <property type="entry name" value="A2M_recep"/>
    <property type="match status" value="1"/>
</dbReference>
<dbReference type="CDD" id="cd02891">
    <property type="entry name" value="A2M_like"/>
    <property type="match status" value="1"/>
</dbReference>
<dbReference type="GO" id="GO:0004866">
    <property type="term" value="F:endopeptidase inhibitor activity"/>
    <property type="evidence" value="ECO:0007669"/>
    <property type="project" value="InterPro"/>
</dbReference>
<feature type="region of interest" description="Disordered" evidence="3">
    <location>
        <begin position="572"/>
        <end position="592"/>
    </location>
</feature>
<dbReference type="InterPro" id="IPR009048">
    <property type="entry name" value="A-macroglobulin_rcpt-bd"/>
</dbReference>
<dbReference type="Gene3D" id="2.60.40.1930">
    <property type="match status" value="1"/>
</dbReference>
<dbReference type="Pfam" id="PF17791">
    <property type="entry name" value="MG3"/>
    <property type="match status" value="1"/>
</dbReference>
<sequence length="1295" mass="145392">MSAGSVSILDVHTDPGSDNVSIILANLDDEPSTFEIEKIGLEEGDVFVSTTVDPKQVQLYVLPPEWSTGNSIDAMQLDIITASGIRLPGQITRTRQPKVLIQLNSVVHTPGDYVMFRILLTGELNKPLPSTEQAFNMTVSLVHEAQNTVASWKSQLAAGSVYSHQHLFVDDRDLGDWNITVKIGNETTSKRFQVVLHSNPIHKIALNTGELITIRDEELVVKVEAMYTFGKSLRGKLHLSAVGDTASEFMTAIDGKKTVKIPLEELLTQKSRNGEKNKLIHINATVVSHNGITERSYQQSKTITAYAQPYKIELQNLVDFAAGQNATVLVRALQANGAPLGDMIAVSRRVSVSVRHETENEVHTQHFKQTLDEAGSVVLSVPTHEATENLTVRVQYREVKASLRLEPHAHKPMLQVHVKEEPGALKKQDGFTLEIASSHPMDTVLGVIHTHSGANVPVVIECGWKNYHEQYVEQRAADVRRVYVFARFEELLVQASTSQVEPPLQHAVQIAVEDGKVKVSTKEPASRVGIAVYEGLLDAEQLENIYAHAMFNGTVYPETDDIYPLNEVFLSPPPMREDDDENENEQNLDSNTPTINRLLSWQEGIVRKRDATFNFYVAPHVNQWTVSAFAFSTTTGLGIAEPVQWHRQQAVELYLHIPYSARKLEPVTVDVYIVNNVDRQMDAVLVDLLNTANEFHFLNNAGRIDATKKTLLGRLKPYEVQRAEFLIRPKKLGSIILKANAYAREIVAARAETILRIVPESVQRTDTITRFFTVDNSRQSFDDLKLTIPHSVDTGSEKIIFSLQEQHQAMASVSVSLLLDKLVQADPFTMAMRASLTLDVFALGQVGWSDRAANATDMIDESVRKILSYANEDGSFTIPDDHSPSSACWDTVIALQALTFSKNHLDSTALEGSIGKALDWLKYKQHKDGRFCVDEQADRVEMTAHALMAFFHIGNSTEHYGMVMDRARNYLLSSASELSDPYHLALVGHVLQRSMQYATREQDRALIDAKLTYIVGELVTQRKESRSQAKRWWSSATSMSDLDVTSYALMFMSSKRFILNTSPIVNWIKGQPYRRAEPSITPNSHVALRALIEYAKRTIFLQKHYSAIVVARDRADELSRHELTHDGAGHVIVLPANTRSVSFSIRGTMTGLFQINYSFMQSVTQQRQKFNIAMQRYASSTEDYTDWGVCIRYLPRTAFDKTNMVSCEISFPTGYIVLDDSVYELRELDGVVSTTLRNDETLFTITFEQISTMETCFNVTGFRRYVQPRRLPGTIRVFDVTDTNNVAFKQFDTQT</sequence>
<proteinExistence type="predicted"/>
<evidence type="ECO:0000313" key="7">
    <source>
        <dbReference type="Proteomes" id="UP000075884"/>
    </source>
</evidence>
<dbReference type="Gene3D" id="2.60.40.690">
    <property type="entry name" value="Alpha-macroglobulin, receptor-binding domain"/>
    <property type="match status" value="1"/>
</dbReference>
<dbReference type="SUPFAM" id="SSF49410">
    <property type="entry name" value="Alpha-macroglobulin receptor domain"/>
    <property type="match status" value="1"/>
</dbReference>
<dbReference type="InterPro" id="IPR036595">
    <property type="entry name" value="A-macroglobulin_rcpt-bd_sf"/>
</dbReference>
<reference evidence="6" key="2">
    <citation type="submission" date="2020-05" db="UniProtKB">
        <authorList>
            <consortium name="EnsemblMetazoa"/>
        </authorList>
    </citation>
    <scope>IDENTIFICATION</scope>
    <source>
        <strain evidence="6">WRAIR2</strain>
    </source>
</reference>
<organism evidence="6 7">
    <name type="scientific">Anopheles dirus</name>
    <dbReference type="NCBI Taxonomy" id="7168"/>
    <lineage>
        <taxon>Eukaryota</taxon>
        <taxon>Metazoa</taxon>
        <taxon>Ecdysozoa</taxon>
        <taxon>Arthropoda</taxon>
        <taxon>Hexapoda</taxon>
        <taxon>Insecta</taxon>
        <taxon>Pterygota</taxon>
        <taxon>Neoptera</taxon>
        <taxon>Endopterygota</taxon>
        <taxon>Diptera</taxon>
        <taxon>Nematocera</taxon>
        <taxon>Culicoidea</taxon>
        <taxon>Culicidae</taxon>
        <taxon>Anophelinae</taxon>
        <taxon>Anopheles</taxon>
    </lineage>
</organism>
<dbReference type="EnsemblMetazoa" id="ADIR006834-RA">
    <property type="protein sequence ID" value="ADIR006834-PA"/>
    <property type="gene ID" value="ADIR006834"/>
</dbReference>
<evidence type="ECO:0000259" key="4">
    <source>
        <dbReference type="SMART" id="SM01360"/>
    </source>
</evidence>
<feature type="compositionally biased region" description="Acidic residues" evidence="3">
    <location>
        <begin position="577"/>
        <end position="586"/>
    </location>
</feature>
<dbReference type="Pfam" id="PF07678">
    <property type="entry name" value="TED_complement"/>
    <property type="match status" value="1"/>
</dbReference>
<keyword evidence="1" id="KW-0732">Signal</keyword>
<evidence type="ECO:0008006" key="8">
    <source>
        <dbReference type="Google" id="ProtNLM"/>
    </source>
</evidence>
<evidence type="ECO:0000313" key="6">
    <source>
        <dbReference type="EnsemblMetazoa" id="ADIR006834-PA"/>
    </source>
</evidence>
<dbReference type="Gene3D" id="2.60.40.10">
    <property type="entry name" value="Immunoglobulins"/>
    <property type="match status" value="1"/>
</dbReference>
<dbReference type="InterPro" id="IPR001599">
    <property type="entry name" value="Macroglobln_a2"/>
</dbReference>
<dbReference type="PANTHER" id="PTHR11412:SF136">
    <property type="entry name" value="CD109 ANTIGEN"/>
    <property type="match status" value="1"/>
</dbReference>
<dbReference type="InterPro" id="IPR011626">
    <property type="entry name" value="Alpha-macroglobulin_TED"/>
</dbReference>
<feature type="domain" description="Alpha-macroglobulin receptor-binding" evidence="5">
    <location>
        <begin position="1202"/>
        <end position="1291"/>
    </location>
</feature>
<dbReference type="Gene3D" id="2.60.40.1940">
    <property type="match status" value="1"/>
</dbReference>
<keyword evidence="2" id="KW-0882">Thioester bond</keyword>
<dbReference type="InterPro" id="IPR050473">
    <property type="entry name" value="A2M/Complement_sys"/>
</dbReference>
<dbReference type="Proteomes" id="UP000075884">
    <property type="component" value="Unassembled WGS sequence"/>
</dbReference>
<dbReference type="SMART" id="SM01360">
    <property type="entry name" value="A2M"/>
    <property type="match status" value="1"/>
</dbReference>
<dbReference type="VEuPathDB" id="VectorBase:ADIR006834"/>
<evidence type="ECO:0000256" key="2">
    <source>
        <dbReference type="ARBA" id="ARBA00022966"/>
    </source>
</evidence>
<dbReference type="InterPro" id="IPR013783">
    <property type="entry name" value="Ig-like_fold"/>
</dbReference>
<dbReference type="Gene3D" id="1.50.10.20">
    <property type="match status" value="1"/>
</dbReference>
<reference evidence="7" key="1">
    <citation type="submission" date="2013-03" db="EMBL/GenBank/DDBJ databases">
        <title>The Genome Sequence of Anopheles dirus WRAIR2.</title>
        <authorList>
            <consortium name="The Broad Institute Genomics Platform"/>
            <person name="Neafsey D.E."/>
            <person name="Walton C."/>
            <person name="Walker B."/>
            <person name="Young S.K."/>
            <person name="Zeng Q."/>
            <person name="Gargeya S."/>
            <person name="Fitzgerald M."/>
            <person name="Haas B."/>
            <person name="Abouelleil A."/>
            <person name="Allen A.W."/>
            <person name="Alvarado L."/>
            <person name="Arachchi H.M."/>
            <person name="Berlin A.M."/>
            <person name="Chapman S.B."/>
            <person name="Gainer-Dewar J."/>
            <person name="Goldberg J."/>
            <person name="Griggs A."/>
            <person name="Gujja S."/>
            <person name="Hansen M."/>
            <person name="Howarth C."/>
            <person name="Imamovic A."/>
            <person name="Ireland A."/>
            <person name="Larimer J."/>
            <person name="McCowan C."/>
            <person name="Murphy C."/>
            <person name="Pearson M."/>
            <person name="Poon T.W."/>
            <person name="Priest M."/>
            <person name="Roberts A."/>
            <person name="Saif S."/>
            <person name="Shea T."/>
            <person name="Sisk P."/>
            <person name="Sykes S."/>
            <person name="Wortman J."/>
            <person name="Nusbaum C."/>
            <person name="Birren B."/>
        </authorList>
    </citation>
    <scope>NUCLEOTIDE SEQUENCE [LARGE SCALE GENOMIC DNA]</scope>
    <source>
        <strain evidence="7">WRAIR2</strain>
    </source>
</reference>
<dbReference type="InterPro" id="IPR008930">
    <property type="entry name" value="Terpenoid_cyclase/PrenylTrfase"/>
</dbReference>
<evidence type="ECO:0000259" key="5">
    <source>
        <dbReference type="SMART" id="SM01361"/>
    </source>
</evidence>
<evidence type="ECO:0000256" key="1">
    <source>
        <dbReference type="ARBA" id="ARBA00022729"/>
    </source>
</evidence>
<dbReference type="Pfam" id="PF07677">
    <property type="entry name" value="A2M_recep"/>
    <property type="match status" value="1"/>
</dbReference>
<dbReference type="Gene3D" id="2.60.120.1540">
    <property type="match status" value="1"/>
</dbReference>
<feature type="domain" description="Alpha-2-macroglobulin" evidence="4">
    <location>
        <begin position="600"/>
        <end position="688"/>
    </location>
</feature>
<name>A0A182NGR1_9DIPT</name>
<keyword evidence="7" id="KW-1185">Reference proteome</keyword>
<accession>A0A182NGR1</accession>
<evidence type="ECO:0000256" key="3">
    <source>
        <dbReference type="SAM" id="MobiDB-lite"/>
    </source>
</evidence>
<dbReference type="Pfam" id="PF00207">
    <property type="entry name" value="A2M"/>
    <property type="match status" value="1"/>
</dbReference>
<dbReference type="STRING" id="7168.A0A182NGR1"/>
<dbReference type="GO" id="GO:0005615">
    <property type="term" value="C:extracellular space"/>
    <property type="evidence" value="ECO:0007669"/>
    <property type="project" value="InterPro"/>
</dbReference>
<dbReference type="InterPro" id="IPR041555">
    <property type="entry name" value="MG3"/>
</dbReference>
<dbReference type="PANTHER" id="PTHR11412">
    <property type="entry name" value="MACROGLOBULIN / COMPLEMENT"/>
    <property type="match status" value="1"/>
</dbReference>
<dbReference type="SUPFAM" id="SSF48239">
    <property type="entry name" value="Terpenoid cyclases/Protein prenyltransferases"/>
    <property type="match status" value="1"/>
</dbReference>
<protein>
    <recommendedName>
        <fullName evidence="8">Alpha-2-macroglobulin domain-containing protein</fullName>
    </recommendedName>
</protein>